<feature type="region of interest" description="Disordered" evidence="1">
    <location>
        <begin position="48"/>
        <end position="75"/>
    </location>
</feature>
<keyword evidence="4" id="KW-1185">Reference proteome</keyword>
<dbReference type="GO" id="GO:0006888">
    <property type="term" value="P:endoplasmic reticulum to Golgi vesicle-mediated transport"/>
    <property type="evidence" value="ECO:0007669"/>
    <property type="project" value="TreeGrafter"/>
</dbReference>
<organism evidence="3 4">
    <name type="scientific">Paraphaeosphaeria minitans</name>
    <dbReference type="NCBI Taxonomy" id="565426"/>
    <lineage>
        <taxon>Eukaryota</taxon>
        <taxon>Fungi</taxon>
        <taxon>Dikarya</taxon>
        <taxon>Ascomycota</taxon>
        <taxon>Pezizomycotina</taxon>
        <taxon>Dothideomycetes</taxon>
        <taxon>Pleosporomycetidae</taxon>
        <taxon>Pleosporales</taxon>
        <taxon>Massarineae</taxon>
        <taxon>Didymosphaeriaceae</taxon>
        <taxon>Paraphaeosphaeria</taxon>
    </lineage>
</organism>
<protein>
    <submittedName>
        <fullName evidence="3">Centromere kinetochore protein</fullName>
    </submittedName>
</protein>
<dbReference type="SUPFAM" id="SSF56601">
    <property type="entry name" value="beta-lactamase/transpeptidase-like"/>
    <property type="match status" value="1"/>
</dbReference>
<dbReference type="Proteomes" id="UP000756921">
    <property type="component" value="Unassembled WGS sequence"/>
</dbReference>
<feature type="compositionally biased region" description="Acidic residues" evidence="1">
    <location>
        <begin position="439"/>
        <end position="454"/>
    </location>
</feature>
<dbReference type="GO" id="GO:0007094">
    <property type="term" value="P:mitotic spindle assembly checkpoint signaling"/>
    <property type="evidence" value="ECO:0007669"/>
    <property type="project" value="TreeGrafter"/>
</dbReference>
<evidence type="ECO:0000259" key="2">
    <source>
        <dbReference type="Pfam" id="PF22766"/>
    </source>
</evidence>
<dbReference type="Gene3D" id="1.10.357.150">
    <property type="match status" value="1"/>
</dbReference>
<dbReference type="EMBL" id="WJXW01000014">
    <property type="protein sequence ID" value="KAF9730458.1"/>
    <property type="molecule type" value="Genomic_DNA"/>
</dbReference>
<name>A0A9P6G823_9PLEO</name>
<dbReference type="GO" id="GO:0005737">
    <property type="term" value="C:cytoplasm"/>
    <property type="evidence" value="ECO:0007669"/>
    <property type="project" value="GOC"/>
</dbReference>
<dbReference type="PANTHER" id="PTHR12205:SF0">
    <property type="entry name" value="CENTROMERE_KINETOCHORE PROTEIN ZW10 HOMOLOG"/>
    <property type="match status" value="1"/>
</dbReference>
<dbReference type="GO" id="GO:1990423">
    <property type="term" value="C:RZZ complex"/>
    <property type="evidence" value="ECO:0007669"/>
    <property type="project" value="TreeGrafter"/>
</dbReference>
<feature type="compositionally biased region" description="Basic and acidic residues" evidence="1">
    <location>
        <begin position="486"/>
        <end position="495"/>
    </location>
</feature>
<dbReference type="Pfam" id="PF22766">
    <property type="entry name" value="ZW10_C2"/>
    <property type="match status" value="1"/>
</dbReference>
<feature type="compositionally biased region" description="Acidic residues" evidence="1">
    <location>
        <begin position="499"/>
        <end position="515"/>
    </location>
</feature>
<comment type="caution">
    <text evidence="3">The sequence shown here is derived from an EMBL/GenBank/DDBJ whole genome shotgun (WGS) entry which is preliminary data.</text>
</comment>
<gene>
    <name evidence="3" type="ORF">PMIN01_11327</name>
</gene>
<dbReference type="InterPro" id="IPR012338">
    <property type="entry name" value="Beta-lactam/transpept-like"/>
</dbReference>
<evidence type="ECO:0000313" key="4">
    <source>
        <dbReference type="Proteomes" id="UP000756921"/>
    </source>
</evidence>
<dbReference type="InterPro" id="IPR046362">
    <property type="entry name" value="Zw10/DSL1_C_sf"/>
</dbReference>
<feature type="domain" description="ZW10 C-terminal helical" evidence="2">
    <location>
        <begin position="716"/>
        <end position="857"/>
    </location>
</feature>
<dbReference type="PANTHER" id="PTHR12205">
    <property type="entry name" value="CENTROMERE/KINETOCHORE PROTEIN ZW10"/>
    <property type="match status" value="1"/>
</dbReference>
<dbReference type="OrthoDB" id="534815at2759"/>
<feature type="region of interest" description="Disordered" evidence="1">
    <location>
        <begin position="429"/>
        <end position="549"/>
    </location>
</feature>
<reference evidence="3" key="1">
    <citation type="journal article" date="2020" name="Mol. Plant Microbe Interact.">
        <title>Genome Sequence of the Biocontrol Agent Coniothyrium minitans strain Conio (IMI 134523).</title>
        <authorList>
            <person name="Patel D."/>
            <person name="Shittu T.A."/>
            <person name="Baroncelli R."/>
            <person name="Muthumeenakshi S."/>
            <person name="Osborne T.H."/>
            <person name="Janganan T.K."/>
            <person name="Sreenivasaprasad S."/>
        </authorList>
    </citation>
    <scope>NUCLEOTIDE SEQUENCE</scope>
    <source>
        <strain evidence="3">Conio</strain>
    </source>
</reference>
<evidence type="ECO:0000256" key="1">
    <source>
        <dbReference type="SAM" id="MobiDB-lite"/>
    </source>
</evidence>
<dbReference type="InterPro" id="IPR055148">
    <property type="entry name" value="ZW10_C_2"/>
</dbReference>
<dbReference type="AlphaFoldDB" id="A0A9P6G823"/>
<proteinExistence type="predicted"/>
<evidence type="ECO:0000313" key="3">
    <source>
        <dbReference type="EMBL" id="KAF9730458.1"/>
    </source>
</evidence>
<accession>A0A9P6G823</accession>
<feature type="compositionally biased region" description="Acidic residues" evidence="1">
    <location>
        <begin position="468"/>
        <end position="485"/>
    </location>
</feature>
<sequence length="1022" mass="112749">MSSTVSDQELGDALLHSVQHGTFPQSESVSSAPVASAALPKLRETLEKARDDTKARASFRNDQIRQMSREAASDVDGWMTQARKLQADIKRSQETAKEIVQQAESGKEKTARVQDAATKVSFLHSEIAYNESLVQVVEQLQDISTLLESAQDAAVRSHILHALERLEDADGAFKRLGPFENTRVVGLLKTRSGQLRSAIVENVTETWHSLLLVNPAERKITLKDEIEREDGESGMNISTLVEALTRLGLLDNFIARLSRDFDSVIVQPRLAMGLDQVVSALTIYGSDIQAAGQLSDMSVQAALEDIQSIAEYLSTRMPPDVAVPLSEKLVPVIANRLISNWLLPAIPVSIKGIPDFQEILSLVLGLVESFNELGWSGQERLTEWVDKSAETWLARQKEAAIAQVQRIFPRRVQDKKTVERVETQVLSKGDAMLGRREEHDEDWGADWGDEDAPAEEPASKAEKIQAEPVEEEDISAWGIDEDESQEPLKEHEVPKAEAQGEEDAEDWGADWGDDEEQKHVSSEPTARSSEPKPNELTAKSPKPSKEREMTLRETYTVTAIPDSIIDLILQAVTDVGTLNAPDLVGTAIAPASGGLYDIPSLLLAMYRATAATHYSRDIAANMLIYNDCTRFSDRLHAFMAERAEQDPSTDLPKHLKPSIRLKPRLEQDIKAVQGFGKRAYGREMESQRTIIRDHLDAAQGFASCTKMPFAAECDNAIAMTIDRISDVKNAWKPVLSHSALLQSLGSLVSAALAKFIGDIEDMPDIAEDESKKLRGYCVSLSSLSALFITEDADGQQRDMTSVYTPNWFKFQYLSEILDSSLADIKYMWTDGELRLEMEVDEVLDLIRALFAESDNSAFVLSCYIIEDITNETFAAALEEHLLEPLSLHHTFASTPKNLSQGIVLHNAIFSGWDIDISEATADGGIFASASDLSPTAFTSSPVGSIGRPWKIYRSVPHETENRVVDIFAKGGNIGVYTSLIALIPDLGVGFTILLATGRGNIPSRLQASSQTYCPPLWKKPRL</sequence>